<evidence type="ECO:0000256" key="1">
    <source>
        <dbReference type="ARBA" id="ARBA00010641"/>
    </source>
</evidence>
<dbReference type="OrthoDB" id="3747638at2"/>
<keyword evidence="2" id="KW-0805">Transcription regulation</keyword>
<evidence type="ECO:0000259" key="5">
    <source>
        <dbReference type="Pfam" id="PF04542"/>
    </source>
</evidence>
<protein>
    <recommendedName>
        <fullName evidence="9">RNA polymerase sigma factor</fullName>
    </recommendedName>
</protein>
<feature type="domain" description="RNA polymerase sigma factor 70 region 4 type 2" evidence="6">
    <location>
        <begin position="116"/>
        <end position="167"/>
    </location>
</feature>
<dbReference type="NCBIfam" id="TIGR02937">
    <property type="entry name" value="sigma70-ECF"/>
    <property type="match status" value="1"/>
</dbReference>
<dbReference type="PANTHER" id="PTHR43133:SF25">
    <property type="entry name" value="RNA POLYMERASE SIGMA FACTOR RFAY-RELATED"/>
    <property type="match status" value="1"/>
</dbReference>
<evidence type="ECO:0000256" key="2">
    <source>
        <dbReference type="ARBA" id="ARBA00023015"/>
    </source>
</evidence>
<dbReference type="SUPFAM" id="SSF88946">
    <property type="entry name" value="Sigma2 domain of RNA polymerase sigma factors"/>
    <property type="match status" value="1"/>
</dbReference>
<dbReference type="InterPro" id="IPR013249">
    <property type="entry name" value="RNA_pol_sigma70_r4_t2"/>
</dbReference>
<evidence type="ECO:0008006" key="9">
    <source>
        <dbReference type="Google" id="ProtNLM"/>
    </source>
</evidence>
<dbReference type="PANTHER" id="PTHR43133">
    <property type="entry name" value="RNA POLYMERASE ECF-TYPE SIGMA FACTO"/>
    <property type="match status" value="1"/>
</dbReference>
<reference evidence="7 8" key="1">
    <citation type="submission" date="2018-01" db="EMBL/GenBank/DDBJ databases">
        <title>Cryobacterium sp. nov., from glaciers in China.</title>
        <authorList>
            <person name="Liu Q."/>
            <person name="Xin Y.-H."/>
        </authorList>
    </citation>
    <scope>NUCLEOTIDE SEQUENCE [LARGE SCALE GENOMIC DNA]</scope>
    <source>
        <strain evidence="7 8">TMB1-8</strain>
    </source>
</reference>
<comment type="caution">
    <text evidence="7">The sequence shown here is derived from an EMBL/GenBank/DDBJ whole genome shotgun (WGS) entry which is preliminary data.</text>
</comment>
<dbReference type="SUPFAM" id="SSF88659">
    <property type="entry name" value="Sigma3 and sigma4 domains of RNA polymerase sigma factors"/>
    <property type="match status" value="1"/>
</dbReference>
<keyword evidence="3" id="KW-0731">Sigma factor</keyword>
<keyword evidence="4" id="KW-0804">Transcription</keyword>
<dbReference type="Pfam" id="PF08281">
    <property type="entry name" value="Sigma70_r4_2"/>
    <property type="match status" value="1"/>
</dbReference>
<evidence type="ECO:0000256" key="3">
    <source>
        <dbReference type="ARBA" id="ARBA00023082"/>
    </source>
</evidence>
<dbReference type="InterPro" id="IPR013324">
    <property type="entry name" value="RNA_pol_sigma_r3/r4-like"/>
</dbReference>
<dbReference type="EMBL" id="PPXF01000030">
    <property type="protein sequence ID" value="POH68198.1"/>
    <property type="molecule type" value="Genomic_DNA"/>
</dbReference>
<sequence length="185" mass="20726">MGTNDAVEWALALAGSGEAFARVYDKHYDRVLRHSQRLVSIAADAEDVASLTFLEVWRKRDSVRFVDESLVPWLLVVATYTAKNLSRSARRHEALLRKLPLAASHNEHVRSDELSEVEMALTRLPIAARQVITLCILEGFKISEAASVLKIPDGTVKSRLSRAKQKLAQELRTDTYSPTEERASL</sequence>
<name>A0A2S3ZKC2_9MICO</name>
<dbReference type="AlphaFoldDB" id="A0A2S3ZKC2"/>
<dbReference type="Gene3D" id="1.10.10.10">
    <property type="entry name" value="Winged helix-like DNA-binding domain superfamily/Winged helix DNA-binding domain"/>
    <property type="match status" value="1"/>
</dbReference>
<dbReference type="Proteomes" id="UP000237104">
    <property type="component" value="Unassembled WGS sequence"/>
</dbReference>
<dbReference type="Pfam" id="PF04542">
    <property type="entry name" value="Sigma70_r2"/>
    <property type="match status" value="1"/>
</dbReference>
<proteinExistence type="inferred from homology"/>
<evidence type="ECO:0000313" key="7">
    <source>
        <dbReference type="EMBL" id="POH68198.1"/>
    </source>
</evidence>
<dbReference type="GO" id="GO:0006352">
    <property type="term" value="P:DNA-templated transcription initiation"/>
    <property type="evidence" value="ECO:0007669"/>
    <property type="project" value="InterPro"/>
</dbReference>
<dbReference type="InterPro" id="IPR013325">
    <property type="entry name" value="RNA_pol_sigma_r2"/>
</dbReference>
<comment type="similarity">
    <text evidence="1">Belongs to the sigma-70 factor family. ECF subfamily.</text>
</comment>
<dbReference type="InterPro" id="IPR014284">
    <property type="entry name" value="RNA_pol_sigma-70_dom"/>
</dbReference>
<dbReference type="CDD" id="cd06171">
    <property type="entry name" value="Sigma70_r4"/>
    <property type="match status" value="1"/>
</dbReference>
<dbReference type="InterPro" id="IPR039425">
    <property type="entry name" value="RNA_pol_sigma-70-like"/>
</dbReference>
<dbReference type="GO" id="GO:0003677">
    <property type="term" value="F:DNA binding"/>
    <property type="evidence" value="ECO:0007669"/>
    <property type="project" value="InterPro"/>
</dbReference>
<gene>
    <name evidence="7" type="ORF">C3B59_06700</name>
</gene>
<dbReference type="GO" id="GO:0016987">
    <property type="term" value="F:sigma factor activity"/>
    <property type="evidence" value="ECO:0007669"/>
    <property type="project" value="UniProtKB-KW"/>
</dbReference>
<dbReference type="InterPro" id="IPR036388">
    <property type="entry name" value="WH-like_DNA-bd_sf"/>
</dbReference>
<dbReference type="Gene3D" id="1.10.1740.10">
    <property type="match status" value="1"/>
</dbReference>
<accession>A0A2S3ZKC2</accession>
<dbReference type="RefSeq" id="WP_103430603.1">
    <property type="nucleotide sequence ID" value="NZ_PPXF01000030.1"/>
</dbReference>
<evidence type="ECO:0000313" key="8">
    <source>
        <dbReference type="Proteomes" id="UP000237104"/>
    </source>
</evidence>
<evidence type="ECO:0000256" key="4">
    <source>
        <dbReference type="ARBA" id="ARBA00023163"/>
    </source>
</evidence>
<organism evidence="7 8">
    <name type="scientific">Cryobacterium zongtaii</name>
    <dbReference type="NCBI Taxonomy" id="1259217"/>
    <lineage>
        <taxon>Bacteria</taxon>
        <taxon>Bacillati</taxon>
        <taxon>Actinomycetota</taxon>
        <taxon>Actinomycetes</taxon>
        <taxon>Micrococcales</taxon>
        <taxon>Microbacteriaceae</taxon>
        <taxon>Cryobacterium</taxon>
    </lineage>
</organism>
<dbReference type="InterPro" id="IPR007627">
    <property type="entry name" value="RNA_pol_sigma70_r2"/>
</dbReference>
<evidence type="ECO:0000259" key="6">
    <source>
        <dbReference type="Pfam" id="PF08281"/>
    </source>
</evidence>
<feature type="domain" description="RNA polymerase sigma-70 region 2" evidence="5">
    <location>
        <begin position="24"/>
        <end position="91"/>
    </location>
</feature>